<dbReference type="CDD" id="cd03043">
    <property type="entry name" value="GST_N_1"/>
    <property type="match status" value="1"/>
</dbReference>
<keyword evidence="2" id="KW-0413">Isomerase</keyword>
<dbReference type="Gene3D" id="1.20.1050.10">
    <property type="match status" value="1"/>
</dbReference>
<evidence type="ECO:0000259" key="1">
    <source>
        <dbReference type="PROSITE" id="PS50404"/>
    </source>
</evidence>
<name>A0A6I6MMS1_9CAUL</name>
<proteinExistence type="predicted"/>
<sequence>MATPVLHIGNKNYSSWSMRSWLALKWGGIPFEEQIIPLGGEGYGRSEIKEVRAVSPSGRVPALHVGDTVIYESLAICEWAAEQAPSLWPADPLVRAEARAVSSEMHAGFFALRRDMSCNVRRRLSFTPNWPADTRTDLERLFELWGGLRARYGSDGQFLFGQRSIADAMFAPVATRLRTYKVETPDVAQAYCAAIFADPVFKEWEAAGEAEPWTLEQTEALYR</sequence>
<protein>
    <submittedName>
        <fullName evidence="2">Maleylpyruvate isomerase</fullName>
        <ecNumber evidence="2">5.2.1.4</ecNumber>
    </submittedName>
</protein>
<dbReference type="AlphaFoldDB" id="A0A6I6MMS1"/>
<dbReference type="GO" id="GO:0050077">
    <property type="term" value="F:maleylpyruvate isomerase activity"/>
    <property type="evidence" value="ECO:0007669"/>
    <property type="project" value="UniProtKB-EC"/>
</dbReference>
<evidence type="ECO:0000313" key="2">
    <source>
        <dbReference type="EMBL" id="QGZ94027.1"/>
    </source>
</evidence>
<dbReference type="RefSeq" id="WP_158764995.1">
    <property type="nucleotide sequence ID" value="NZ_CP047045.1"/>
</dbReference>
<dbReference type="InterPro" id="IPR040079">
    <property type="entry name" value="Glutathione_S-Trfase"/>
</dbReference>
<keyword evidence="3" id="KW-1185">Reference proteome</keyword>
<gene>
    <name evidence="2" type="primary">nagL_2</name>
    <name evidence="2" type="ORF">DSM104635_00843</name>
</gene>
<dbReference type="GO" id="GO:0006559">
    <property type="term" value="P:L-phenylalanine catabolic process"/>
    <property type="evidence" value="ECO:0007669"/>
    <property type="project" value="TreeGrafter"/>
</dbReference>
<dbReference type="EMBL" id="CP047045">
    <property type="protein sequence ID" value="QGZ94027.1"/>
    <property type="molecule type" value="Genomic_DNA"/>
</dbReference>
<dbReference type="Pfam" id="PF13409">
    <property type="entry name" value="GST_N_2"/>
    <property type="match status" value="1"/>
</dbReference>
<accession>A0A6I6MMS1</accession>
<dbReference type="Proteomes" id="UP000431269">
    <property type="component" value="Chromosome"/>
</dbReference>
<dbReference type="EC" id="5.2.1.4" evidence="2"/>
<dbReference type="KEGG" id="tsv:DSM104635_00843"/>
<dbReference type="SUPFAM" id="SSF52833">
    <property type="entry name" value="Thioredoxin-like"/>
    <property type="match status" value="1"/>
</dbReference>
<dbReference type="PANTHER" id="PTHR42673:SF4">
    <property type="entry name" value="MALEYLACETOACETATE ISOMERASE"/>
    <property type="match status" value="1"/>
</dbReference>
<evidence type="ECO:0000313" key="3">
    <source>
        <dbReference type="Proteomes" id="UP000431269"/>
    </source>
</evidence>
<feature type="domain" description="GST N-terminal" evidence="1">
    <location>
        <begin position="4"/>
        <end position="88"/>
    </location>
</feature>
<dbReference type="PROSITE" id="PS50404">
    <property type="entry name" value="GST_NTER"/>
    <property type="match status" value="1"/>
</dbReference>
<dbReference type="Gene3D" id="3.40.30.10">
    <property type="entry name" value="Glutaredoxin"/>
    <property type="match status" value="1"/>
</dbReference>
<dbReference type="GO" id="GO:0006749">
    <property type="term" value="P:glutathione metabolic process"/>
    <property type="evidence" value="ECO:0007669"/>
    <property type="project" value="TreeGrafter"/>
</dbReference>
<dbReference type="InterPro" id="IPR004045">
    <property type="entry name" value="Glutathione_S-Trfase_N"/>
</dbReference>
<dbReference type="SUPFAM" id="SSF47616">
    <property type="entry name" value="GST C-terminal domain-like"/>
    <property type="match status" value="1"/>
</dbReference>
<dbReference type="PANTHER" id="PTHR42673">
    <property type="entry name" value="MALEYLACETOACETATE ISOMERASE"/>
    <property type="match status" value="1"/>
</dbReference>
<organism evidence="2 3">
    <name type="scientific">Terricaulis silvestris</name>
    <dbReference type="NCBI Taxonomy" id="2686094"/>
    <lineage>
        <taxon>Bacteria</taxon>
        <taxon>Pseudomonadati</taxon>
        <taxon>Pseudomonadota</taxon>
        <taxon>Alphaproteobacteria</taxon>
        <taxon>Caulobacterales</taxon>
        <taxon>Caulobacteraceae</taxon>
        <taxon>Terricaulis</taxon>
    </lineage>
</organism>
<dbReference type="InterPro" id="IPR036249">
    <property type="entry name" value="Thioredoxin-like_sf"/>
</dbReference>
<dbReference type="SFLD" id="SFLDS00019">
    <property type="entry name" value="Glutathione_Transferase_(cytos"/>
    <property type="match status" value="1"/>
</dbReference>
<reference evidence="3" key="1">
    <citation type="submission" date="2019-12" db="EMBL/GenBank/DDBJ databases">
        <title>Complete genome of Terracaulis silvestris 0127_4.</title>
        <authorList>
            <person name="Vieira S."/>
            <person name="Riedel T."/>
            <person name="Sproer C."/>
            <person name="Pascual J."/>
            <person name="Boedeker C."/>
            <person name="Overmann J."/>
        </authorList>
    </citation>
    <scope>NUCLEOTIDE SEQUENCE [LARGE SCALE GENOMIC DNA]</scope>
    <source>
        <strain evidence="3">0127_4</strain>
    </source>
</reference>
<dbReference type="InterPro" id="IPR036282">
    <property type="entry name" value="Glutathione-S-Trfase_C_sf"/>
</dbReference>
<dbReference type="CDD" id="cd03194">
    <property type="entry name" value="GST_C_3"/>
    <property type="match status" value="1"/>
</dbReference>
<dbReference type="GO" id="GO:0004364">
    <property type="term" value="F:glutathione transferase activity"/>
    <property type="evidence" value="ECO:0007669"/>
    <property type="project" value="TreeGrafter"/>
</dbReference>
<dbReference type="GO" id="GO:0016034">
    <property type="term" value="F:maleylacetoacetate isomerase activity"/>
    <property type="evidence" value="ECO:0007669"/>
    <property type="project" value="TreeGrafter"/>
</dbReference>
<keyword evidence="2" id="KW-0670">Pyruvate</keyword>